<keyword evidence="3 9" id="KW-0812">Transmembrane</keyword>
<evidence type="ECO:0000313" key="12">
    <source>
        <dbReference type="Proteomes" id="UP000608955"/>
    </source>
</evidence>
<evidence type="ECO:0000256" key="5">
    <source>
        <dbReference type="ARBA" id="ARBA00023136"/>
    </source>
</evidence>
<dbReference type="InterPro" id="IPR020846">
    <property type="entry name" value="MFS_dom"/>
</dbReference>
<keyword evidence="4 9" id="KW-1133">Transmembrane helix</keyword>
<feature type="transmembrane region" description="Helical" evidence="9">
    <location>
        <begin position="294"/>
        <end position="311"/>
    </location>
</feature>
<dbReference type="EMBL" id="BMVF01000034">
    <property type="protein sequence ID" value="GHD97138.1"/>
    <property type="molecule type" value="Genomic_DNA"/>
</dbReference>
<feature type="region of interest" description="Disordered" evidence="8">
    <location>
        <begin position="1"/>
        <end position="25"/>
    </location>
</feature>
<feature type="transmembrane region" description="Helical" evidence="9">
    <location>
        <begin position="323"/>
        <end position="341"/>
    </location>
</feature>
<dbReference type="PROSITE" id="PS50850">
    <property type="entry name" value="MFS"/>
    <property type="match status" value="1"/>
</dbReference>
<name>A0A918YB47_9ACTN</name>
<dbReference type="SUPFAM" id="SSF160920">
    <property type="entry name" value="PSTPO5379-like"/>
    <property type="match status" value="1"/>
</dbReference>
<evidence type="ECO:0000256" key="6">
    <source>
        <dbReference type="ARBA" id="ARBA00023239"/>
    </source>
</evidence>
<evidence type="ECO:0000256" key="2">
    <source>
        <dbReference type="ARBA" id="ARBA00007896"/>
    </source>
</evidence>
<protein>
    <recommendedName>
        <fullName evidence="7">Putative hydro-lyase GCM10010508_68580</fullName>
        <ecNumber evidence="7">4.2.1.-</ecNumber>
    </recommendedName>
</protein>
<comment type="subcellular location">
    <subcellularLocation>
        <location evidence="1">Cell membrane</location>
        <topology evidence="1">Multi-pass membrane protein</topology>
    </subcellularLocation>
</comment>
<feature type="transmembrane region" description="Helical" evidence="9">
    <location>
        <begin position="347"/>
        <end position="371"/>
    </location>
</feature>
<dbReference type="FunFam" id="3.30.2040.10:FF:000001">
    <property type="entry name" value="D-glutamate cyclase, mitochondrial"/>
    <property type="match status" value="1"/>
</dbReference>
<feature type="transmembrane region" description="Helical" evidence="9">
    <location>
        <begin position="168"/>
        <end position="191"/>
    </location>
</feature>
<dbReference type="FunFam" id="1.20.1250.20:FF:000253">
    <property type="entry name" value="Transporter, major facilitator family"/>
    <property type="match status" value="1"/>
</dbReference>
<organism evidence="11 12">
    <name type="scientific">Streptomyces naganishii JCM 4654</name>
    <dbReference type="NCBI Taxonomy" id="1306179"/>
    <lineage>
        <taxon>Bacteria</taxon>
        <taxon>Bacillati</taxon>
        <taxon>Actinomycetota</taxon>
        <taxon>Actinomycetes</taxon>
        <taxon>Kitasatosporales</taxon>
        <taxon>Streptomycetaceae</taxon>
        <taxon>Streptomyces</taxon>
    </lineage>
</organism>
<dbReference type="PANTHER" id="PTHR23508:SF10">
    <property type="entry name" value="CARBOXYLIC ACID TRANSPORTER PROTEIN HOMOLOG"/>
    <property type="match status" value="1"/>
</dbReference>
<feature type="domain" description="Major facilitator superfamily (MFS) profile" evidence="10">
    <location>
        <begin position="43"/>
        <end position="435"/>
    </location>
</feature>
<dbReference type="InterPro" id="IPR036259">
    <property type="entry name" value="MFS_trans_sf"/>
</dbReference>
<dbReference type="InterPro" id="IPR038021">
    <property type="entry name" value="Putative_hydro-lyase"/>
</dbReference>
<dbReference type="InterPro" id="IPR011701">
    <property type="entry name" value="MFS"/>
</dbReference>
<dbReference type="GO" id="GO:0046943">
    <property type="term" value="F:carboxylic acid transmembrane transporter activity"/>
    <property type="evidence" value="ECO:0007669"/>
    <property type="project" value="TreeGrafter"/>
</dbReference>
<dbReference type="PANTHER" id="PTHR23508">
    <property type="entry name" value="CARBOXYLIC ACID TRANSPORTER PROTEIN HOMOLOG"/>
    <property type="match status" value="1"/>
</dbReference>
<reference evidence="11" key="1">
    <citation type="journal article" date="2014" name="Int. J. Syst. Evol. Microbiol.">
        <title>Complete genome sequence of Corynebacterium casei LMG S-19264T (=DSM 44701T), isolated from a smear-ripened cheese.</title>
        <authorList>
            <consortium name="US DOE Joint Genome Institute (JGI-PGF)"/>
            <person name="Walter F."/>
            <person name="Albersmeier A."/>
            <person name="Kalinowski J."/>
            <person name="Ruckert C."/>
        </authorList>
    </citation>
    <scope>NUCLEOTIDE SEQUENCE</scope>
    <source>
        <strain evidence="11">JCM 4654</strain>
    </source>
</reference>
<dbReference type="Proteomes" id="UP000608955">
    <property type="component" value="Unassembled WGS sequence"/>
</dbReference>
<keyword evidence="12" id="KW-1185">Reference proteome</keyword>
<feature type="transmembrane region" description="Helical" evidence="9">
    <location>
        <begin position="80"/>
        <end position="100"/>
    </location>
</feature>
<evidence type="ECO:0000259" key="10">
    <source>
        <dbReference type="PROSITE" id="PS50850"/>
    </source>
</evidence>
<dbReference type="Gene3D" id="3.40.1640.10">
    <property type="entry name" value="PSTPO5379-like"/>
    <property type="match status" value="1"/>
</dbReference>
<reference evidence="11" key="2">
    <citation type="submission" date="2020-09" db="EMBL/GenBank/DDBJ databases">
        <authorList>
            <person name="Sun Q."/>
            <person name="Ohkuma M."/>
        </authorList>
    </citation>
    <scope>NUCLEOTIDE SEQUENCE</scope>
    <source>
        <strain evidence="11">JCM 4654</strain>
    </source>
</reference>
<gene>
    <name evidence="11" type="ORF">GCM10010508_68580</name>
</gene>
<dbReference type="AlphaFoldDB" id="A0A918YB47"/>
<keyword evidence="5 9" id="KW-0472">Membrane</keyword>
<evidence type="ECO:0000256" key="9">
    <source>
        <dbReference type="SAM" id="Phobius"/>
    </source>
</evidence>
<feature type="transmembrane region" description="Helical" evidence="9">
    <location>
        <begin position="107"/>
        <end position="128"/>
    </location>
</feature>
<dbReference type="Gene3D" id="1.20.1250.20">
    <property type="entry name" value="MFS general substrate transporter like domains"/>
    <property type="match status" value="1"/>
</dbReference>
<dbReference type="InterPro" id="IPR016938">
    <property type="entry name" value="UPF0317"/>
</dbReference>
<comment type="caution">
    <text evidence="11">The sequence shown here is derived from an EMBL/GenBank/DDBJ whole genome shotgun (WGS) entry which is preliminary data.</text>
</comment>
<proteinExistence type="inferred from homology"/>
<dbReference type="PROSITE" id="PS00217">
    <property type="entry name" value="SUGAR_TRANSPORT_2"/>
    <property type="match status" value="1"/>
</dbReference>
<sequence>MSTTPPPQALNPKTGRTGGDGERTAGDGAFGWLRALDPRGRRAFAGAFGGYALDSYDYFTLPLSMVALAAYFGLDSGQTGLLTTVTLVVSAVGGAVAGVVADRVGRVRALIITVTTYAVFTVACGFAPTYETLLVFRALQGLGFGGEWAVGAILVAEYASARHRGRTLGAVQSSWAVGWALAAVVYTVVFSVAGDDLAWRVMFWTGALPALLVLWLRRRVHDAPEATAARERSTERGSFAAIFKPGTATSPGLLRTTVFAGLLSTGVQGGYYTLATWVPTYLKSERGLSVVGTGSYLTFLISGAFAGYLTGGYLTDRLGRRRNIWLFALLSAVCVVAYANIPSGANTLLLVLGFPLGFCMSAIFSGFGSYLSELYPTAVRGTGQGFTYNTGRAVGAVFPTLVGFLADSWGVGGALPGAAGAAGDAREGTRMSGRDITATPPGATAVTGTTIDVTGTTPVIGTGTTVTGSAARLPDVAQDRPVALVDEHARAWTPRAARRRFREGLTGPTAGVAAGHTQVNMISVPADWAYDMLLFCQRNPKPCPVLDVTDAGSFTTPLAAGADLRTDLPRYRVWRDGELVEEPTDVRGHWRADLVTFLIGCSFTFEWALASAGVPIRHVEQGRNVPMYVTSRQCRPAGRLRGPMVVSMRPVPPEHLSAAIRESSLLPAVHGAPVHCGDPAGLGIADLARPDFGDPVTAEPDDIPVFWACGVTPQAAVMASRPPFALTHAPGQMFLTDARDEQYRVA</sequence>
<evidence type="ECO:0000256" key="8">
    <source>
        <dbReference type="SAM" id="MobiDB-lite"/>
    </source>
</evidence>
<keyword evidence="6 7" id="KW-0456">Lyase</keyword>
<evidence type="ECO:0000256" key="7">
    <source>
        <dbReference type="HAMAP-Rule" id="MF_01830"/>
    </source>
</evidence>
<dbReference type="GO" id="GO:0005886">
    <property type="term" value="C:plasma membrane"/>
    <property type="evidence" value="ECO:0007669"/>
    <property type="project" value="UniProtKB-SubCell"/>
</dbReference>
<evidence type="ECO:0000256" key="1">
    <source>
        <dbReference type="ARBA" id="ARBA00004651"/>
    </source>
</evidence>
<dbReference type="InterPro" id="IPR005829">
    <property type="entry name" value="Sugar_transporter_CS"/>
</dbReference>
<dbReference type="SUPFAM" id="SSF103473">
    <property type="entry name" value="MFS general substrate transporter"/>
    <property type="match status" value="1"/>
</dbReference>
<dbReference type="NCBIfam" id="NF003969">
    <property type="entry name" value="PRK05463.1"/>
    <property type="match status" value="1"/>
</dbReference>
<dbReference type="InterPro" id="IPR009906">
    <property type="entry name" value="D-Glu_cyclase"/>
</dbReference>
<dbReference type="Gene3D" id="3.30.2040.10">
    <property type="entry name" value="PSTPO5379-like domain"/>
    <property type="match status" value="1"/>
</dbReference>
<dbReference type="GO" id="GO:0016829">
    <property type="term" value="F:lyase activity"/>
    <property type="evidence" value="ECO:0007669"/>
    <property type="project" value="UniProtKB-KW"/>
</dbReference>
<evidence type="ECO:0000256" key="3">
    <source>
        <dbReference type="ARBA" id="ARBA00022692"/>
    </source>
</evidence>
<feature type="transmembrane region" description="Helical" evidence="9">
    <location>
        <begin position="197"/>
        <end position="216"/>
    </location>
</feature>
<feature type="transmembrane region" description="Helical" evidence="9">
    <location>
        <begin position="134"/>
        <end position="156"/>
    </location>
</feature>
<dbReference type="HAMAP" id="MF_01830">
    <property type="entry name" value="Hydro_lyase"/>
    <property type="match status" value="1"/>
</dbReference>
<evidence type="ECO:0000256" key="4">
    <source>
        <dbReference type="ARBA" id="ARBA00022989"/>
    </source>
</evidence>
<comment type="similarity">
    <text evidence="2 7">Belongs to the D-glutamate cyclase family.</text>
</comment>
<dbReference type="Pfam" id="PF07286">
    <property type="entry name" value="D-Glu_cyclase"/>
    <property type="match status" value="1"/>
</dbReference>
<dbReference type="EC" id="4.2.1.-" evidence="7"/>
<dbReference type="CDD" id="cd17371">
    <property type="entry name" value="MFS_MucK"/>
    <property type="match status" value="1"/>
</dbReference>
<evidence type="ECO:0000313" key="11">
    <source>
        <dbReference type="EMBL" id="GHD97138.1"/>
    </source>
</evidence>
<accession>A0A918YB47</accession>
<dbReference type="Pfam" id="PF07690">
    <property type="entry name" value="MFS_1"/>
    <property type="match status" value="1"/>
</dbReference>